<reference evidence="1" key="1">
    <citation type="journal article" date="2022" name="Int. J. Mol. Sci.">
        <title>Draft Genome of Tanacetum Coccineum: Genomic Comparison of Closely Related Tanacetum-Family Plants.</title>
        <authorList>
            <person name="Yamashiro T."/>
            <person name="Shiraishi A."/>
            <person name="Nakayama K."/>
            <person name="Satake H."/>
        </authorList>
    </citation>
    <scope>NUCLEOTIDE SEQUENCE</scope>
</reference>
<protein>
    <submittedName>
        <fullName evidence="1">Uncharacterized protein</fullName>
    </submittedName>
</protein>
<evidence type="ECO:0000313" key="2">
    <source>
        <dbReference type="Proteomes" id="UP001151760"/>
    </source>
</evidence>
<gene>
    <name evidence="1" type="ORF">Tco_0951985</name>
</gene>
<comment type="caution">
    <text evidence="1">The sequence shown here is derived from an EMBL/GenBank/DDBJ whole genome shotgun (WGS) entry which is preliminary data.</text>
</comment>
<sequence length="240" mass="27813">MTTSSVNNSVFHDIIENKNSLKPKLHWIGTEHPTFGTFQLKTREYTMSILFPAAPVAQPGEQIPPQTLQLTLHGLQGAKEVALKYSKQAEQKLLQTGEFHTSASRRRINRILPASFRNIPCNMHGMGKTVNELHAMLKLHEESYQRKMLILHFMQYEQEGFRKTKRINRTKLVEEEKVKERNTMGYAHNNVHLLLNLRHLNHLSNDKPSKDAICHQSGKLGTVRRQLSRVSHRVERKRRS</sequence>
<evidence type="ECO:0000313" key="1">
    <source>
        <dbReference type="EMBL" id="GJT43270.1"/>
    </source>
</evidence>
<organism evidence="1 2">
    <name type="scientific">Tanacetum coccineum</name>
    <dbReference type="NCBI Taxonomy" id="301880"/>
    <lineage>
        <taxon>Eukaryota</taxon>
        <taxon>Viridiplantae</taxon>
        <taxon>Streptophyta</taxon>
        <taxon>Embryophyta</taxon>
        <taxon>Tracheophyta</taxon>
        <taxon>Spermatophyta</taxon>
        <taxon>Magnoliopsida</taxon>
        <taxon>eudicotyledons</taxon>
        <taxon>Gunneridae</taxon>
        <taxon>Pentapetalae</taxon>
        <taxon>asterids</taxon>
        <taxon>campanulids</taxon>
        <taxon>Asterales</taxon>
        <taxon>Asteraceae</taxon>
        <taxon>Asteroideae</taxon>
        <taxon>Anthemideae</taxon>
        <taxon>Anthemidinae</taxon>
        <taxon>Tanacetum</taxon>
    </lineage>
</organism>
<dbReference type="Proteomes" id="UP001151760">
    <property type="component" value="Unassembled WGS sequence"/>
</dbReference>
<accession>A0ABQ5DW29</accession>
<name>A0ABQ5DW29_9ASTR</name>
<keyword evidence="2" id="KW-1185">Reference proteome</keyword>
<reference evidence="1" key="2">
    <citation type="submission" date="2022-01" db="EMBL/GenBank/DDBJ databases">
        <authorList>
            <person name="Yamashiro T."/>
            <person name="Shiraishi A."/>
            <person name="Satake H."/>
            <person name="Nakayama K."/>
        </authorList>
    </citation>
    <scope>NUCLEOTIDE SEQUENCE</scope>
</reference>
<dbReference type="EMBL" id="BQNB010015714">
    <property type="protein sequence ID" value="GJT43270.1"/>
    <property type="molecule type" value="Genomic_DNA"/>
</dbReference>
<proteinExistence type="predicted"/>